<comment type="caution">
    <text evidence="2">The sequence shown here is derived from an EMBL/GenBank/DDBJ whole genome shotgun (WGS) entry which is preliminary data.</text>
</comment>
<organism evidence="2 3">
    <name type="scientific">Nitzschia inconspicua</name>
    <dbReference type="NCBI Taxonomy" id="303405"/>
    <lineage>
        <taxon>Eukaryota</taxon>
        <taxon>Sar</taxon>
        <taxon>Stramenopiles</taxon>
        <taxon>Ochrophyta</taxon>
        <taxon>Bacillariophyta</taxon>
        <taxon>Bacillariophyceae</taxon>
        <taxon>Bacillariophycidae</taxon>
        <taxon>Bacillariales</taxon>
        <taxon>Bacillariaceae</taxon>
        <taxon>Nitzschia</taxon>
    </lineage>
</organism>
<feature type="transmembrane region" description="Helical" evidence="1">
    <location>
        <begin position="41"/>
        <end position="63"/>
    </location>
</feature>
<gene>
    <name evidence="2" type="ORF">IV203_005044</name>
</gene>
<evidence type="ECO:0000256" key="1">
    <source>
        <dbReference type="SAM" id="Phobius"/>
    </source>
</evidence>
<dbReference type="Proteomes" id="UP000693970">
    <property type="component" value="Unassembled WGS sequence"/>
</dbReference>
<protein>
    <submittedName>
        <fullName evidence="2">Uncharacterized protein</fullName>
    </submittedName>
</protein>
<evidence type="ECO:0000313" key="3">
    <source>
        <dbReference type="Proteomes" id="UP000693970"/>
    </source>
</evidence>
<name>A0A9K3KLK5_9STRA</name>
<proteinExistence type="predicted"/>
<keyword evidence="3" id="KW-1185">Reference proteome</keyword>
<reference evidence="2" key="1">
    <citation type="journal article" date="2021" name="Sci. Rep.">
        <title>Diploid genomic architecture of Nitzschia inconspicua, an elite biomass production diatom.</title>
        <authorList>
            <person name="Oliver A."/>
            <person name="Podell S."/>
            <person name="Pinowska A."/>
            <person name="Traller J.C."/>
            <person name="Smith S.R."/>
            <person name="McClure R."/>
            <person name="Beliaev A."/>
            <person name="Bohutskyi P."/>
            <person name="Hill E.A."/>
            <person name="Rabines A."/>
            <person name="Zheng H."/>
            <person name="Allen L.Z."/>
            <person name="Kuo A."/>
            <person name="Grigoriev I.V."/>
            <person name="Allen A.E."/>
            <person name="Hazlebeck D."/>
            <person name="Allen E.E."/>
        </authorList>
    </citation>
    <scope>NUCLEOTIDE SEQUENCE</scope>
    <source>
        <strain evidence="2">Hildebrandi</strain>
    </source>
</reference>
<keyword evidence="1" id="KW-0812">Transmembrane</keyword>
<dbReference type="EMBL" id="JAGRRH010000021">
    <property type="protein sequence ID" value="KAG7345977.1"/>
    <property type="molecule type" value="Genomic_DNA"/>
</dbReference>
<evidence type="ECO:0000313" key="2">
    <source>
        <dbReference type="EMBL" id="KAG7345977.1"/>
    </source>
</evidence>
<sequence>MTNMKESSESVPLEMDDFNEMEILEATEHSRSSSSTSTSRWLRWLVPTTAAIVAAILLSTWGASLAKSKQSLNNDGAGAGNTADDASMSSASSWDCTAAFECLTDRIGHFHWINQGQALCNDEHRFGLTKSGILIMESCGNPETGTNRTTVTLMSHPDAMGFRMTDHGHFQLVASVDAAADVINNDNILEDAIPIVPIEPTGRCLNRPVMECPYLHLHKSGDLVLNSVNSDGSWSDRKASKVFPDLFSQG</sequence>
<keyword evidence="1" id="KW-0472">Membrane</keyword>
<reference evidence="2" key="2">
    <citation type="submission" date="2021-04" db="EMBL/GenBank/DDBJ databases">
        <authorList>
            <person name="Podell S."/>
        </authorList>
    </citation>
    <scope>NUCLEOTIDE SEQUENCE</scope>
    <source>
        <strain evidence="2">Hildebrandi</strain>
    </source>
</reference>
<accession>A0A9K3KLK5</accession>
<keyword evidence="1" id="KW-1133">Transmembrane helix</keyword>
<dbReference type="AlphaFoldDB" id="A0A9K3KLK5"/>